<organism evidence="1 2">
    <name type="scientific">Solanum verrucosum</name>
    <dbReference type="NCBI Taxonomy" id="315347"/>
    <lineage>
        <taxon>Eukaryota</taxon>
        <taxon>Viridiplantae</taxon>
        <taxon>Streptophyta</taxon>
        <taxon>Embryophyta</taxon>
        <taxon>Tracheophyta</taxon>
        <taxon>Spermatophyta</taxon>
        <taxon>Magnoliopsida</taxon>
        <taxon>eudicotyledons</taxon>
        <taxon>Gunneridae</taxon>
        <taxon>Pentapetalae</taxon>
        <taxon>asterids</taxon>
        <taxon>lamiids</taxon>
        <taxon>Solanales</taxon>
        <taxon>Solanaceae</taxon>
        <taxon>Solanoideae</taxon>
        <taxon>Solaneae</taxon>
        <taxon>Solanum</taxon>
    </lineage>
</organism>
<reference evidence="1" key="1">
    <citation type="submission" date="2023-08" db="EMBL/GenBank/DDBJ databases">
        <title>A de novo genome assembly of Solanum verrucosum Schlechtendal, a Mexican diploid species geographically isolated from the other diploid A-genome species in potato relatives.</title>
        <authorList>
            <person name="Hosaka K."/>
        </authorList>
    </citation>
    <scope>NUCLEOTIDE SEQUENCE</scope>
    <source>
        <tissue evidence="1">Young leaves</tissue>
    </source>
</reference>
<gene>
    <name evidence="1" type="ORF">MTR67_044030</name>
</gene>
<proteinExistence type="predicted"/>
<protein>
    <submittedName>
        <fullName evidence="1">Uncharacterized protein</fullName>
    </submittedName>
</protein>
<accession>A0AAF0ZV92</accession>
<dbReference type="AlphaFoldDB" id="A0AAF0ZV92"/>
<evidence type="ECO:0000313" key="2">
    <source>
        <dbReference type="Proteomes" id="UP001234989"/>
    </source>
</evidence>
<name>A0AAF0ZV92_SOLVR</name>
<keyword evidence="2" id="KW-1185">Reference proteome</keyword>
<dbReference type="Proteomes" id="UP001234989">
    <property type="component" value="Chromosome 10"/>
</dbReference>
<feature type="non-terminal residue" evidence="1">
    <location>
        <position position="1"/>
    </location>
</feature>
<evidence type="ECO:0000313" key="1">
    <source>
        <dbReference type="EMBL" id="WMV50645.1"/>
    </source>
</evidence>
<dbReference type="EMBL" id="CP133621">
    <property type="protein sequence ID" value="WMV50645.1"/>
    <property type="molecule type" value="Genomic_DNA"/>
</dbReference>
<sequence>TYYPNYYRPVDASSTLQTLPPRHYENLPLQVIRGVRPLSTCRITYGTPSLTGTSPQLSTMRTRDSSSEQAYAMGSTPPLTQCFVHPGVSPSSTTAPSATPDDEMSALAPGQKNRLGRAMIESDGSLWNHAKDAARALKECVRRLFTQAYHSWREIPNSIW</sequence>